<name>A0ABN9MPS0_9NEOB</name>
<feature type="non-terminal residue" evidence="2">
    <location>
        <position position="1"/>
    </location>
</feature>
<dbReference type="EMBL" id="CAUEEQ010079690">
    <property type="protein sequence ID" value="CAJ0968809.1"/>
    <property type="molecule type" value="Genomic_DNA"/>
</dbReference>
<organism evidence="2 3">
    <name type="scientific">Ranitomeya imitator</name>
    <name type="common">mimic poison frog</name>
    <dbReference type="NCBI Taxonomy" id="111125"/>
    <lineage>
        <taxon>Eukaryota</taxon>
        <taxon>Metazoa</taxon>
        <taxon>Chordata</taxon>
        <taxon>Craniata</taxon>
        <taxon>Vertebrata</taxon>
        <taxon>Euteleostomi</taxon>
        <taxon>Amphibia</taxon>
        <taxon>Batrachia</taxon>
        <taxon>Anura</taxon>
        <taxon>Neobatrachia</taxon>
        <taxon>Hyloidea</taxon>
        <taxon>Dendrobatidae</taxon>
        <taxon>Dendrobatinae</taxon>
        <taxon>Ranitomeya</taxon>
    </lineage>
</organism>
<evidence type="ECO:0000313" key="3">
    <source>
        <dbReference type="Proteomes" id="UP001176940"/>
    </source>
</evidence>
<feature type="domain" description="Bridge-like lipid transfer protein family member 1 N-terminal" evidence="1">
    <location>
        <begin position="1"/>
        <end position="105"/>
    </location>
</feature>
<dbReference type="PANTHER" id="PTHR31640">
    <property type="entry name" value="TRANSMEMBRANE PROTEIN KIAA1109"/>
    <property type="match status" value="1"/>
</dbReference>
<dbReference type="InterPro" id="IPR033616">
    <property type="entry name" value="BLTP1"/>
</dbReference>
<dbReference type="InterPro" id="IPR047104">
    <property type="entry name" value="BLTP1_N"/>
</dbReference>
<sequence length="105" mass="11668">HCGNDGPDCPTSYLERLCFEMKKTYRETFLQLVLSPVYIFVNDNYQRPAVDGMLREGHISLSGLQLRAHAMFSAEGLLLGADSLEYAWLIDVQAGALSAMVTTPQ</sequence>
<evidence type="ECO:0000313" key="2">
    <source>
        <dbReference type="EMBL" id="CAJ0968809.1"/>
    </source>
</evidence>
<dbReference type="Proteomes" id="UP001176940">
    <property type="component" value="Unassembled WGS sequence"/>
</dbReference>
<dbReference type="PANTHER" id="PTHR31640:SF1">
    <property type="entry name" value="BRIDGE-LIKE LIPID TRANSFER PROTEIN FAMILY MEMBER 1"/>
    <property type="match status" value="1"/>
</dbReference>
<evidence type="ECO:0000259" key="1">
    <source>
        <dbReference type="Pfam" id="PF20413"/>
    </source>
</evidence>
<proteinExistence type="predicted"/>
<keyword evidence="3" id="KW-1185">Reference proteome</keyword>
<accession>A0ABN9MPS0</accession>
<comment type="caution">
    <text evidence="2">The sequence shown here is derived from an EMBL/GenBank/DDBJ whole genome shotgun (WGS) entry which is preliminary data.</text>
</comment>
<gene>
    <name evidence="2" type="ORF">RIMI_LOCUS23438279</name>
</gene>
<protein>
    <recommendedName>
        <fullName evidence="1">Bridge-like lipid transfer protein family member 1 N-terminal domain-containing protein</fullName>
    </recommendedName>
</protein>
<feature type="non-terminal residue" evidence="2">
    <location>
        <position position="105"/>
    </location>
</feature>
<dbReference type="Pfam" id="PF20413">
    <property type="entry name" value="BLTP1_N"/>
    <property type="match status" value="1"/>
</dbReference>
<reference evidence="2" key="1">
    <citation type="submission" date="2023-07" db="EMBL/GenBank/DDBJ databases">
        <authorList>
            <person name="Stuckert A."/>
        </authorList>
    </citation>
    <scope>NUCLEOTIDE SEQUENCE</scope>
</reference>